<protein>
    <submittedName>
        <fullName evidence="2">ATPase associated with various cellular activities AAA_5</fullName>
    </submittedName>
</protein>
<dbReference type="Gene3D" id="3.40.50.300">
    <property type="entry name" value="P-loop containing nucleotide triphosphate hydrolases"/>
    <property type="match status" value="1"/>
</dbReference>
<comment type="caution">
    <text evidence="2">The sequence shown here is derived from an EMBL/GenBank/DDBJ whole genome shotgun (WGS) entry which is preliminary data.</text>
</comment>
<keyword evidence="3" id="KW-1185">Reference proteome</keyword>
<dbReference type="Proteomes" id="UP000003571">
    <property type="component" value="Unassembled WGS sequence"/>
</dbReference>
<reference evidence="2 3" key="1">
    <citation type="submission" date="2011-09" db="EMBL/GenBank/DDBJ databases">
        <title>The draft genome of Treponema saccharophilum DSM 2985.</title>
        <authorList>
            <consortium name="US DOE Joint Genome Institute (JGI-PGF)"/>
            <person name="Lucas S."/>
            <person name="Copeland A."/>
            <person name="Lapidus A."/>
            <person name="Glavina del Rio T."/>
            <person name="Dalin E."/>
            <person name="Tice H."/>
            <person name="Bruce D."/>
            <person name="Goodwin L."/>
            <person name="Pitluck S."/>
            <person name="Peters L."/>
            <person name="Kyrpides N."/>
            <person name="Mavromatis K."/>
            <person name="Ivanova N."/>
            <person name="Markowitz V."/>
            <person name="Cheng J.-F."/>
            <person name="Hugenholtz P."/>
            <person name="Woyke T."/>
            <person name="Wu D."/>
            <person name="Gronow S."/>
            <person name="Wellnitz S."/>
            <person name="Brambilla E."/>
            <person name="Klenk H.-P."/>
            <person name="Eisen J.A."/>
        </authorList>
    </citation>
    <scope>NUCLEOTIDE SEQUENCE [LARGE SCALE GENOMIC DNA]</scope>
    <source>
        <strain evidence="2 3">DSM 2985</strain>
    </source>
</reference>
<dbReference type="eggNOG" id="COG0714">
    <property type="taxonomic scope" value="Bacteria"/>
</dbReference>
<dbReference type="AlphaFoldDB" id="H7EGW4"/>
<feature type="domain" description="ATPase dynein-related AAA" evidence="1">
    <location>
        <begin position="21"/>
        <end position="150"/>
    </location>
</feature>
<dbReference type="PATRIC" id="fig|907348.3.peg.11"/>
<dbReference type="Pfam" id="PF07728">
    <property type="entry name" value="AAA_5"/>
    <property type="match status" value="1"/>
</dbReference>
<dbReference type="InterPro" id="IPR027417">
    <property type="entry name" value="P-loop_NTPase"/>
</dbReference>
<dbReference type="InterPro" id="IPR011704">
    <property type="entry name" value="ATPase_dyneun-rel_AAA"/>
</dbReference>
<accession>H7EGW4</accession>
<dbReference type="EMBL" id="AGRW01000015">
    <property type="protein sequence ID" value="EIC03176.1"/>
    <property type="molecule type" value="Genomic_DNA"/>
</dbReference>
<organism evidence="2 3">
    <name type="scientific">Treponema saccharophilum DSM 2985</name>
    <dbReference type="NCBI Taxonomy" id="907348"/>
    <lineage>
        <taxon>Bacteria</taxon>
        <taxon>Pseudomonadati</taxon>
        <taxon>Spirochaetota</taxon>
        <taxon>Spirochaetia</taxon>
        <taxon>Spirochaetales</taxon>
        <taxon>Treponemataceae</taxon>
        <taxon>Treponema</taxon>
    </lineage>
</organism>
<dbReference type="RefSeq" id="WP_002701660.1">
    <property type="nucleotide sequence ID" value="NZ_AGRW01000015.1"/>
</dbReference>
<name>H7EGW4_9SPIR</name>
<evidence type="ECO:0000259" key="1">
    <source>
        <dbReference type="Pfam" id="PF07728"/>
    </source>
</evidence>
<dbReference type="GO" id="GO:0005524">
    <property type="term" value="F:ATP binding"/>
    <property type="evidence" value="ECO:0007669"/>
    <property type="project" value="InterPro"/>
</dbReference>
<dbReference type="GO" id="GO:0016887">
    <property type="term" value="F:ATP hydrolysis activity"/>
    <property type="evidence" value="ECO:0007669"/>
    <property type="project" value="InterPro"/>
</dbReference>
<evidence type="ECO:0000313" key="3">
    <source>
        <dbReference type="Proteomes" id="UP000003571"/>
    </source>
</evidence>
<sequence>MIRINANELKKILDMTPESQNILLAGKHGIGKSQILTNYYKKTGIKVIPLFLGQMSDPGDLIGLPYKNETTGKTEFMPPYWFPTDGTPIVLFLDELNRARPEVLQTIMDLALNKTLAGKSLPKGSRIISAVNTGDEYQLTDLDPALVSRFNVFEFMPSVPEWLLWAEKSGIDERIISFVSQNPDYLDGAALRKEDMGLEKTPDRRGWERISDIIKGKPNVSDEIYKKISAGIIGMPAATKFFAAISKNSVLSAQEILTQDFKDVEDTLKKYSTPTLAIVNESLFRYIESKNYDKSKTVEIARNLDKYFGMLILEMKQEAMGHFANLFTSEPYQSVAAFIMMNIPSLQAKIMKFIQSI</sequence>
<proteinExistence type="predicted"/>
<dbReference type="STRING" id="907348.TresaDRAFT_2820"/>
<gene>
    <name evidence="2" type="ORF">TresaDRAFT_2820</name>
</gene>
<dbReference type="SUPFAM" id="SSF52540">
    <property type="entry name" value="P-loop containing nucleoside triphosphate hydrolases"/>
    <property type="match status" value="1"/>
</dbReference>
<evidence type="ECO:0000313" key="2">
    <source>
        <dbReference type="EMBL" id="EIC03176.1"/>
    </source>
</evidence>